<protein>
    <recommendedName>
        <fullName evidence="4">Arylsulfotransferase</fullName>
    </recommendedName>
</protein>
<keyword evidence="1" id="KW-0732">Signal</keyword>
<evidence type="ECO:0008006" key="4">
    <source>
        <dbReference type="Google" id="ProtNLM"/>
    </source>
</evidence>
<dbReference type="Proteomes" id="UP001152649">
    <property type="component" value="Unassembled WGS sequence"/>
</dbReference>
<keyword evidence="3" id="KW-1185">Reference proteome</keyword>
<proteinExistence type="predicted"/>
<dbReference type="AlphaFoldDB" id="A0A9W4J349"/>
<organism evidence="2 3">
    <name type="scientific">Penicillium salamii</name>
    <dbReference type="NCBI Taxonomy" id="1612424"/>
    <lineage>
        <taxon>Eukaryota</taxon>
        <taxon>Fungi</taxon>
        <taxon>Dikarya</taxon>
        <taxon>Ascomycota</taxon>
        <taxon>Pezizomycotina</taxon>
        <taxon>Eurotiomycetes</taxon>
        <taxon>Eurotiomycetidae</taxon>
        <taxon>Eurotiales</taxon>
        <taxon>Aspergillaceae</taxon>
        <taxon>Penicillium</taxon>
    </lineage>
</organism>
<name>A0A9W4J349_9EURO</name>
<comment type="caution">
    <text evidence="2">The sequence shown here is derived from an EMBL/GenBank/DDBJ whole genome shotgun (WGS) entry which is preliminary data.</text>
</comment>
<dbReference type="PANTHER" id="PTHR35340">
    <property type="entry name" value="PQQ ENZYME REPEAT PROTEIN-RELATED"/>
    <property type="match status" value="1"/>
</dbReference>
<dbReference type="OrthoDB" id="440325at2759"/>
<dbReference type="Pfam" id="PF14269">
    <property type="entry name" value="Arylsulfotran_2"/>
    <property type="match status" value="1"/>
</dbReference>
<accession>A0A9W4J349</accession>
<dbReference type="PANTHER" id="PTHR35340:SF5">
    <property type="entry name" value="ASST-DOMAIN-CONTAINING PROTEIN"/>
    <property type="match status" value="1"/>
</dbReference>
<sequence>MFCKSILRRLVTLLAASRSLADIPPLYQSHPYDIGAFDRWPHQLYHSSAAIGPILNYHNKSEECLDDRLYTVLPYWGKQVNIPGVMLLDAEGYLAWHTTGYVTGDIQTFQGEDYIVALAMDSTYYALINARYEEAHQIRVGNGWNLDAHELTLTDSRTALLVFNGVIPTNQTSFNAPPGVEFLLESGIQEIDVLTGEVVFEWRASEHFRFEEYFHFQPSDGGTEATAPDLFHINSIEKDKLGNFLISCRMMSSVVYVDGQSGNVIWKLGGKVNMFKDLSGGLVSFNGQHHARFHDNKQKISIFDNGNCPGRPVTGPTRGITLLLDIENMTVDLDHEYISPNKVLTDNSGSMQILDNGNVVLGFGPNANWAEYSPNGTLLCNVHMGPETWFNSGEIRSYRISKSPWVADPQTQPDIAVIEDRVYVSWNGATEVSAWALKGGQGQEGADDSVFLGQYPKLHFETEISIPATYRGSLFVSALDRTGRILGSSRAVQRFSDVRPGLIAQEV</sequence>
<gene>
    <name evidence="2" type="ORF">PSALAMII_LOCUS4754</name>
</gene>
<dbReference type="EMBL" id="CAJVPG010000199">
    <property type="protein sequence ID" value="CAG8371319.1"/>
    <property type="molecule type" value="Genomic_DNA"/>
</dbReference>
<evidence type="ECO:0000313" key="3">
    <source>
        <dbReference type="Proteomes" id="UP001152649"/>
    </source>
</evidence>
<reference evidence="2" key="1">
    <citation type="submission" date="2021-07" db="EMBL/GenBank/DDBJ databases">
        <authorList>
            <person name="Branca A.L. A."/>
        </authorList>
    </citation>
    <scope>NUCLEOTIDE SEQUENCE</scope>
</reference>
<feature type="chain" id="PRO_5040807404" description="Arylsulfotransferase" evidence="1">
    <location>
        <begin position="22"/>
        <end position="507"/>
    </location>
</feature>
<evidence type="ECO:0000256" key="1">
    <source>
        <dbReference type="SAM" id="SignalP"/>
    </source>
</evidence>
<dbReference type="InterPro" id="IPR053143">
    <property type="entry name" value="Arylsulfate_ST"/>
</dbReference>
<dbReference type="InterPro" id="IPR039535">
    <property type="entry name" value="ASST-like"/>
</dbReference>
<evidence type="ECO:0000313" key="2">
    <source>
        <dbReference type="EMBL" id="CAG8371319.1"/>
    </source>
</evidence>
<feature type="signal peptide" evidence="1">
    <location>
        <begin position="1"/>
        <end position="21"/>
    </location>
</feature>